<dbReference type="GO" id="GO:0034702">
    <property type="term" value="C:monoatomic ion channel complex"/>
    <property type="evidence" value="ECO:0007669"/>
    <property type="project" value="UniProtKB-KW"/>
</dbReference>
<dbReference type="InterPro" id="IPR013518">
    <property type="entry name" value="K_chnl_inward-rec_Kir_cyto"/>
</dbReference>
<dbReference type="AlphaFoldDB" id="K2MWN8"/>
<comment type="caution">
    <text evidence="10">The sequence shown here is derived from an EMBL/GenBank/DDBJ whole genome shotgun (WGS) entry which is preliminary data.</text>
</comment>
<dbReference type="InterPro" id="IPR016449">
    <property type="entry name" value="K_chnl_inward-rec_Kir"/>
</dbReference>
<feature type="compositionally biased region" description="Basic and acidic residues" evidence="8">
    <location>
        <begin position="257"/>
        <end position="275"/>
    </location>
</feature>
<keyword evidence="4 7" id="KW-0630">Potassium</keyword>
<proteinExistence type="inferred from homology"/>
<keyword evidence="3 7" id="KW-0851">Voltage-gated channel</keyword>
<comment type="subcellular location">
    <subcellularLocation>
        <location evidence="7">Membrane</location>
        <topology evidence="7">Multi-pass membrane protein</topology>
    </subcellularLocation>
</comment>
<sequence length="619" mass="68794">MRVSEEKRLRGQSLVPGQRNVHLEPGLTVSSLFDTHSGHQEKVVRMFDEKGCLTTREVGVKRFQFARLSIFYTLRSLTWPVLCTYLLLIYIAILFAFAMVYFIWGNLCGAWVDANWVTALYFTIVSLAANGGYFGEPENTMLQPDHICFTGRTVLVMLLSYANIIFVGIVAALVVGKAEYGGRLSQRIVFSDFCSLTSVSGRRDRCWQLTFRMANSDKQKPIAHGRLRLFIVTAEPLKDPRMGRKEKTGQNLAELPEEQRGSKGGGKSERQRQSHEVPMVSMEQEEGGIPLPRASTSSLMYDLSPVDTPLATTQGQLSPKSPRGRQRRGKRRRQEELKPPGTTCEVSVGGGKEGDEDPAAQREKKTGIKSAPTCCRTIAVEISEHGHGISDPSPSAEAGMEAAQQQQRQGRLPQKHPANPQPTNSFAAHIPFKTTSSAAAGVAVGGSHEDADGFERVNIHVEELRWTSSNEQYLEARQGQLSLWFPVSITHFIDRRSPLFRYVDQEKMDPAMLLSQSLSSASPTMKTTGEKGNTTGSLRSFQIVATFDATEMESGATIVAKRTYTLNDIITHYRFSNKMVQMRPGSNEVLIDYHYFNEMIPVSGMEPTYTSTSESDTTL</sequence>
<evidence type="ECO:0000313" key="11">
    <source>
        <dbReference type="Proteomes" id="UP000007350"/>
    </source>
</evidence>
<accession>K2MWN8</accession>
<dbReference type="GO" id="GO:0034765">
    <property type="term" value="P:regulation of monoatomic ion transmembrane transport"/>
    <property type="evidence" value="ECO:0007669"/>
    <property type="project" value="TreeGrafter"/>
</dbReference>
<gene>
    <name evidence="10" type="ORF">MOQ_009493</name>
</gene>
<evidence type="ECO:0000256" key="2">
    <source>
        <dbReference type="ARBA" id="ARBA00022538"/>
    </source>
</evidence>
<dbReference type="SUPFAM" id="SSF81296">
    <property type="entry name" value="E set domains"/>
    <property type="match status" value="1"/>
</dbReference>
<organism evidence="10 11">
    <name type="scientific">Trypanosoma cruzi marinkellei</name>
    <dbReference type="NCBI Taxonomy" id="85056"/>
    <lineage>
        <taxon>Eukaryota</taxon>
        <taxon>Discoba</taxon>
        <taxon>Euglenozoa</taxon>
        <taxon>Kinetoplastea</taxon>
        <taxon>Metakinetoplastina</taxon>
        <taxon>Trypanosomatida</taxon>
        <taxon>Trypanosomatidae</taxon>
        <taxon>Trypanosoma</taxon>
        <taxon>Schizotrypanum</taxon>
    </lineage>
</organism>
<evidence type="ECO:0000256" key="4">
    <source>
        <dbReference type="ARBA" id="ARBA00022958"/>
    </source>
</evidence>
<feature type="region of interest" description="Disordered" evidence="8">
    <location>
        <begin position="240"/>
        <end position="369"/>
    </location>
</feature>
<evidence type="ECO:0008006" key="12">
    <source>
        <dbReference type="Google" id="ProtNLM"/>
    </source>
</evidence>
<feature type="transmembrane region" description="Helical" evidence="9">
    <location>
        <begin position="77"/>
        <end position="104"/>
    </location>
</feature>
<evidence type="ECO:0000256" key="3">
    <source>
        <dbReference type="ARBA" id="ARBA00022882"/>
    </source>
</evidence>
<dbReference type="GO" id="GO:0005242">
    <property type="term" value="F:inward rectifier potassium channel activity"/>
    <property type="evidence" value="ECO:0007669"/>
    <property type="project" value="InterPro"/>
</dbReference>
<keyword evidence="2 7" id="KW-0633">Potassium transport</keyword>
<evidence type="ECO:0000256" key="8">
    <source>
        <dbReference type="SAM" id="MobiDB-lite"/>
    </source>
</evidence>
<evidence type="ECO:0000313" key="10">
    <source>
        <dbReference type="EMBL" id="EKF26801.1"/>
    </source>
</evidence>
<keyword evidence="6 7" id="KW-0407">Ion channel</keyword>
<dbReference type="PANTHER" id="PTHR11767:SF102">
    <property type="entry name" value="INWARDLY RECTIFYING POTASSIUM CHANNEL 1, ISOFORM F"/>
    <property type="match status" value="1"/>
</dbReference>
<dbReference type="InterPro" id="IPR014756">
    <property type="entry name" value="Ig_E-set"/>
</dbReference>
<comment type="similarity">
    <text evidence="7">Belongs to the inward rectifier-type potassium channel (TC 1.A.2.1) family.</text>
</comment>
<keyword evidence="7 9" id="KW-0812">Transmembrane</keyword>
<feature type="region of interest" description="Disordered" evidence="8">
    <location>
        <begin position="385"/>
        <end position="422"/>
    </location>
</feature>
<dbReference type="EMBL" id="AHKC01019784">
    <property type="protein sequence ID" value="EKF26801.1"/>
    <property type="molecule type" value="Genomic_DNA"/>
</dbReference>
<evidence type="ECO:0000256" key="9">
    <source>
        <dbReference type="SAM" id="Phobius"/>
    </source>
</evidence>
<reference evidence="10 11" key="1">
    <citation type="journal article" date="2012" name="BMC Genomics">
        <title>Comparative genomic analysis of human infective Trypanosoma cruzi lineages with the bat-restricted subspecies T. cruzi marinkellei.</title>
        <authorList>
            <person name="Franzen O."/>
            <person name="Talavera-Lopez C."/>
            <person name="Ochaya S."/>
            <person name="Butler C.E."/>
            <person name="Messenger L.A."/>
            <person name="Lewis M.D."/>
            <person name="Llewellyn M.S."/>
            <person name="Marinkelle C.J."/>
            <person name="Tyler K.M."/>
            <person name="Miles M.A."/>
            <person name="Andersson B."/>
        </authorList>
    </citation>
    <scope>NUCLEOTIDE SEQUENCE [LARGE SCALE GENOMIC DNA]</scope>
    <source>
        <strain evidence="10 11">B7</strain>
    </source>
</reference>
<keyword evidence="5 7" id="KW-0406">Ion transport</keyword>
<dbReference type="GO" id="GO:1990573">
    <property type="term" value="P:potassium ion import across plasma membrane"/>
    <property type="evidence" value="ECO:0007669"/>
    <property type="project" value="TreeGrafter"/>
</dbReference>
<evidence type="ECO:0000256" key="5">
    <source>
        <dbReference type="ARBA" id="ARBA00023065"/>
    </source>
</evidence>
<evidence type="ECO:0000256" key="7">
    <source>
        <dbReference type="RuleBase" id="RU003822"/>
    </source>
</evidence>
<feature type="compositionally biased region" description="Low complexity" evidence="8">
    <location>
        <begin position="396"/>
        <end position="411"/>
    </location>
</feature>
<keyword evidence="1 7" id="KW-0813">Transport</keyword>
<evidence type="ECO:0000256" key="6">
    <source>
        <dbReference type="ARBA" id="ARBA00023303"/>
    </source>
</evidence>
<protein>
    <recommendedName>
        <fullName evidence="12">Inward rectifier potassium channel C-terminal domain-containing protein</fullName>
    </recommendedName>
</protein>
<keyword evidence="9" id="KW-0472">Membrane</keyword>
<dbReference type="PANTHER" id="PTHR11767">
    <property type="entry name" value="INWARD RECTIFIER POTASSIUM CHANNEL"/>
    <property type="match status" value="1"/>
</dbReference>
<dbReference type="Proteomes" id="UP000007350">
    <property type="component" value="Unassembled WGS sequence"/>
</dbReference>
<feature type="transmembrane region" description="Helical" evidence="9">
    <location>
        <begin position="116"/>
        <end position="134"/>
    </location>
</feature>
<name>K2MWN8_TRYCR</name>
<feature type="transmembrane region" description="Helical" evidence="9">
    <location>
        <begin position="154"/>
        <end position="176"/>
    </location>
</feature>
<dbReference type="OrthoDB" id="273257at2759"/>
<keyword evidence="9" id="KW-1133">Transmembrane helix</keyword>
<dbReference type="GO" id="GO:0005886">
    <property type="term" value="C:plasma membrane"/>
    <property type="evidence" value="ECO:0007669"/>
    <property type="project" value="TreeGrafter"/>
</dbReference>
<keyword evidence="11" id="KW-1185">Reference proteome</keyword>
<evidence type="ECO:0000256" key="1">
    <source>
        <dbReference type="ARBA" id="ARBA00022448"/>
    </source>
</evidence>
<dbReference type="SUPFAM" id="SSF81324">
    <property type="entry name" value="Voltage-gated potassium channels"/>
    <property type="match status" value="1"/>
</dbReference>
<dbReference type="Gene3D" id="2.60.40.1400">
    <property type="entry name" value="G protein-activated inward rectifier potassium channel 1"/>
    <property type="match status" value="1"/>
</dbReference>
<feature type="compositionally biased region" description="Basic residues" evidence="8">
    <location>
        <begin position="322"/>
        <end position="332"/>
    </location>
</feature>